<sequence length="74" mass="8730">MTKKEQAFAYAIDHTQKMIITYVNRHNERMTRTICPTSIQNSLCTAWCEEAEGWRTFKMSGVEKHKVTKESFEK</sequence>
<protein>
    <recommendedName>
        <fullName evidence="1">WYL domain-containing protein</fullName>
    </recommendedName>
</protein>
<proteinExistence type="predicted"/>
<reference evidence="2" key="1">
    <citation type="journal article" date="2015" name="Nature">
        <title>Complex archaea that bridge the gap between prokaryotes and eukaryotes.</title>
        <authorList>
            <person name="Spang A."/>
            <person name="Saw J.H."/>
            <person name="Jorgensen S.L."/>
            <person name="Zaremba-Niedzwiedzka K."/>
            <person name="Martijn J."/>
            <person name="Lind A.E."/>
            <person name="van Eijk R."/>
            <person name="Schleper C."/>
            <person name="Guy L."/>
            <person name="Ettema T.J."/>
        </authorList>
    </citation>
    <scope>NUCLEOTIDE SEQUENCE</scope>
</reference>
<evidence type="ECO:0000259" key="1">
    <source>
        <dbReference type="Pfam" id="PF13280"/>
    </source>
</evidence>
<dbReference type="Pfam" id="PF13280">
    <property type="entry name" value="WYL"/>
    <property type="match status" value="1"/>
</dbReference>
<organism evidence="2">
    <name type="scientific">marine sediment metagenome</name>
    <dbReference type="NCBI Taxonomy" id="412755"/>
    <lineage>
        <taxon>unclassified sequences</taxon>
        <taxon>metagenomes</taxon>
        <taxon>ecological metagenomes</taxon>
    </lineage>
</organism>
<comment type="caution">
    <text evidence="2">The sequence shown here is derived from an EMBL/GenBank/DDBJ whole genome shotgun (WGS) entry which is preliminary data.</text>
</comment>
<dbReference type="EMBL" id="LAZR01025955">
    <property type="protein sequence ID" value="KKL70248.1"/>
    <property type="molecule type" value="Genomic_DNA"/>
</dbReference>
<dbReference type="InterPro" id="IPR026881">
    <property type="entry name" value="WYL_dom"/>
</dbReference>
<accession>A0A0F9E8A8</accession>
<evidence type="ECO:0000313" key="2">
    <source>
        <dbReference type="EMBL" id="KKL70248.1"/>
    </source>
</evidence>
<feature type="domain" description="WYL" evidence="1">
    <location>
        <begin position="9"/>
        <end position="64"/>
    </location>
</feature>
<dbReference type="AlphaFoldDB" id="A0A0F9E8A8"/>
<gene>
    <name evidence="2" type="ORF">LCGC14_2106840</name>
</gene>
<name>A0A0F9E8A8_9ZZZZ</name>